<comment type="catalytic activity">
    <reaction evidence="9">
        <text>pyridoxine 5'-phosphate + O2 = pyridoxal 5'-phosphate + H2O2</text>
        <dbReference type="Rhea" id="RHEA:15149"/>
        <dbReference type="ChEBI" id="CHEBI:15379"/>
        <dbReference type="ChEBI" id="CHEBI:16240"/>
        <dbReference type="ChEBI" id="CHEBI:58589"/>
        <dbReference type="ChEBI" id="CHEBI:597326"/>
        <dbReference type="EC" id="1.4.3.5"/>
    </reaction>
</comment>
<feature type="binding site" evidence="9 11">
    <location>
        <begin position="79"/>
        <end position="80"/>
    </location>
    <ligand>
        <name>FMN</name>
        <dbReference type="ChEBI" id="CHEBI:58210"/>
    </ligand>
</feature>
<proteinExistence type="inferred from homology"/>
<evidence type="ECO:0000313" key="15">
    <source>
        <dbReference type="EMBL" id="AKQ45522.1"/>
    </source>
</evidence>
<dbReference type="PATRIC" id="fig|1379910.4.peg.1636"/>
<feature type="binding site" evidence="9 11">
    <location>
        <position position="108"/>
    </location>
    <ligand>
        <name>FMN</name>
        <dbReference type="ChEBI" id="CHEBI:58210"/>
    </ligand>
</feature>
<dbReference type="PANTHER" id="PTHR10851">
    <property type="entry name" value="PYRIDOXINE-5-PHOSPHATE OXIDASE"/>
    <property type="match status" value="1"/>
</dbReference>
<organism evidence="15 16">
    <name type="scientific">Rufibacter radiotolerans</name>
    <dbReference type="NCBI Taxonomy" id="1379910"/>
    <lineage>
        <taxon>Bacteria</taxon>
        <taxon>Pseudomonadati</taxon>
        <taxon>Bacteroidota</taxon>
        <taxon>Cytophagia</taxon>
        <taxon>Cytophagales</taxon>
        <taxon>Hymenobacteraceae</taxon>
        <taxon>Rufibacter</taxon>
    </lineage>
</organism>
<evidence type="ECO:0000256" key="8">
    <source>
        <dbReference type="ARBA" id="ARBA00023096"/>
    </source>
</evidence>
<dbReference type="GO" id="GO:0004733">
    <property type="term" value="F:pyridoxamine phosphate oxidase activity"/>
    <property type="evidence" value="ECO:0007669"/>
    <property type="project" value="UniProtKB-UniRule"/>
</dbReference>
<feature type="binding site" evidence="9 10">
    <location>
        <position position="69"/>
    </location>
    <ligand>
        <name>substrate</name>
    </ligand>
</feature>
<evidence type="ECO:0000256" key="9">
    <source>
        <dbReference type="HAMAP-Rule" id="MF_01629"/>
    </source>
</evidence>
<dbReference type="Pfam" id="PF10590">
    <property type="entry name" value="PNP_phzG_C"/>
    <property type="match status" value="1"/>
</dbReference>
<protein>
    <recommendedName>
        <fullName evidence="9">Pyridoxine/pyridoxamine 5'-phosphate oxidase</fullName>
        <ecNumber evidence="9">1.4.3.5</ecNumber>
    </recommendedName>
    <alternativeName>
        <fullName evidence="9">PNP/PMP oxidase</fullName>
        <shortName evidence="9">PNPOx</shortName>
    </alternativeName>
    <alternativeName>
        <fullName evidence="9">Pyridoxal 5'-phosphate synthase</fullName>
    </alternativeName>
</protein>
<feature type="binding site" evidence="9 11">
    <location>
        <position position="86"/>
    </location>
    <ligand>
        <name>FMN</name>
        <dbReference type="ChEBI" id="CHEBI:58210"/>
    </ligand>
</feature>
<evidence type="ECO:0000256" key="1">
    <source>
        <dbReference type="ARBA" id="ARBA00004738"/>
    </source>
</evidence>
<evidence type="ECO:0000259" key="13">
    <source>
        <dbReference type="Pfam" id="PF01243"/>
    </source>
</evidence>
<dbReference type="InterPro" id="IPR012349">
    <property type="entry name" value="Split_barrel_FMN-bd"/>
</dbReference>
<dbReference type="PROSITE" id="PS01064">
    <property type="entry name" value="PYRIDOX_OXIDASE"/>
    <property type="match status" value="1"/>
</dbReference>
<dbReference type="PIRSF" id="PIRSF000190">
    <property type="entry name" value="Pyd_amn-ph_oxd"/>
    <property type="match status" value="1"/>
</dbReference>
<dbReference type="InterPro" id="IPR019576">
    <property type="entry name" value="Pyridoxamine_oxidase_dimer_C"/>
</dbReference>
<feature type="binding site" evidence="9 10">
    <location>
        <position position="130"/>
    </location>
    <ligand>
        <name>substrate</name>
    </ligand>
</feature>
<reference evidence="15 16" key="1">
    <citation type="submission" date="2015-01" db="EMBL/GenBank/DDBJ databases">
        <title>Rufibacter sp./DG31D/ whole genome sequencing.</title>
        <authorList>
            <person name="Kim M.K."/>
            <person name="Srinivasan S."/>
            <person name="Lee J.-J."/>
        </authorList>
    </citation>
    <scope>NUCLEOTIDE SEQUENCE [LARGE SCALE GENOMIC DNA]</scope>
    <source>
        <strain evidence="15 16">DG31D</strain>
    </source>
</reference>
<feature type="domain" description="Pyridoxine 5'-phosphate oxidase dimerisation C-terminal" evidence="14">
    <location>
        <begin position="176"/>
        <end position="217"/>
    </location>
</feature>
<feature type="binding site" evidence="9 11">
    <location>
        <position position="189"/>
    </location>
    <ligand>
        <name>FMN</name>
        <dbReference type="ChEBI" id="CHEBI:58210"/>
    </ligand>
</feature>
<dbReference type="GO" id="GO:0010181">
    <property type="term" value="F:FMN binding"/>
    <property type="evidence" value="ECO:0007669"/>
    <property type="project" value="UniProtKB-UniRule"/>
</dbReference>
<dbReference type="Gene3D" id="2.30.110.10">
    <property type="entry name" value="Electron Transport, Fmn-binding Protein, Chain A"/>
    <property type="match status" value="1"/>
</dbReference>
<feature type="binding site" evidence="9 11">
    <location>
        <begin position="64"/>
        <end position="69"/>
    </location>
    <ligand>
        <name>FMN</name>
        <dbReference type="ChEBI" id="CHEBI:58210"/>
    </ligand>
</feature>
<dbReference type="AlphaFoldDB" id="A0A0H4VNR4"/>
<keyword evidence="7 9" id="KW-0560">Oxidoreductase</keyword>
<feature type="region of interest" description="Disordered" evidence="12">
    <location>
        <begin position="126"/>
        <end position="146"/>
    </location>
</feature>
<name>A0A0H4VNR4_9BACT</name>
<evidence type="ECO:0000259" key="14">
    <source>
        <dbReference type="Pfam" id="PF10590"/>
    </source>
</evidence>
<evidence type="ECO:0000256" key="10">
    <source>
        <dbReference type="PIRSR" id="PIRSR000190-1"/>
    </source>
</evidence>
<feature type="compositionally biased region" description="Polar residues" evidence="12">
    <location>
        <begin position="137"/>
        <end position="146"/>
    </location>
</feature>
<accession>A0A0H4VNR4</accession>
<dbReference type="NCBIfam" id="NF004231">
    <property type="entry name" value="PRK05679.1"/>
    <property type="match status" value="1"/>
</dbReference>
<comment type="pathway">
    <text evidence="2 9">Cofactor metabolism; pyridoxal 5'-phosphate salvage; pyridoxal 5'-phosphate from pyridoxine 5'-phosphate: step 1/1.</text>
</comment>
<keyword evidence="8 9" id="KW-0664">Pyridoxine biosynthesis</keyword>
<sequence>METPLSLADIRINYSLKELTVEAVSSDPFKQFGTWMQEALTAKVEEPTAFTLSTADAQGKPTARIVLLKALGPEGFVFYTNYESRKGQQLLENPYAALTFFWPSLERQVRIEGNVERVPAEASDSYFHSRPRGSQLGAWSSPQSQPIEDRSVLENLAKEYEAKFSDLDVMPRPPHWGGYLVKPQKIEFWQGRQNRLHDRLLYELQPDGTWHLQRLAP</sequence>
<evidence type="ECO:0000256" key="4">
    <source>
        <dbReference type="ARBA" id="ARBA00011738"/>
    </source>
</evidence>
<evidence type="ECO:0000313" key="16">
    <source>
        <dbReference type="Proteomes" id="UP000036458"/>
    </source>
</evidence>
<gene>
    <name evidence="9" type="primary">pdxH</name>
    <name evidence="15" type="ORF">TH63_07470</name>
</gene>
<evidence type="ECO:0000256" key="5">
    <source>
        <dbReference type="ARBA" id="ARBA00022630"/>
    </source>
</evidence>
<feature type="binding site" evidence="9 11">
    <location>
        <position position="85"/>
    </location>
    <ligand>
        <name>FMN</name>
        <dbReference type="ChEBI" id="CHEBI:58210"/>
    </ligand>
</feature>
<dbReference type="PANTHER" id="PTHR10851:SF0">
    <property type="entry name" value="PYRIDOXINE-5'-PHOSPHATE OXIDASE"/>
    <property type="match status" value="1"/>
</dbReference>
<dbReference type="InterPro" id="IPR000659">
    <property type="entry name" value="Pyridox_Oxase"/>
</dbReference>
<feature type="binding site" evidence="10">
    <location>
        <begin position="11"/>
        <end position="14"/>
    </location>
    <ligand>
        <name>substrate</name>
    </ligand>
</feature>
<evidence type="ECO:0000256" key="6">
    <source>
        <dbReference type="ARBA" id="ARBA00022643"/>
    </source>
</evidence>
<feature type="binding site" evidence="9 10">
    <location>
        <begin position="195"/>
        <end position="197"/>
    </location>
    <ligand>
        <name>substrate</name>
    </ligand>
</feature>
<dbReference type="STRING" id="1379910.TH63_07470"/>
<keyword evidence="6 9" id="KW-0288">FMN</keyword>
<feature type="domain" description="Pyridoxamine 5'-phosphate oxidase N-terminal" evidence="13">
    <location>
        <begin position="36"/>
        <end position="159"/>
    </location>
</feature>
<comment type="function">
    <text evidence="9">Catalyzes the oxidation of either pyridoxine 5'-phosphate (PNP) or pyridoxamine 5'-phosphate (PMP) into pyridoxal 5'-phosphate (PLP).</text>
</comment>
<comment type="similarity">
    <text evidence="3 9">Belongs to the pyridoxamine 5'-phosphate oxidase family.</text>
</comment>
<dbReference type="UniPathway" id="UPA01068">
    <property type="reaction ID" value="UER00304"/>
</dbReference>
<dbReference type="OrthoDB" id="9780392at2"/>
<dbReference type="FunFam" id="2.30.110.10:FF:000005">
    <property type="entry name" value="NAD(P)H-hydrate epimerase"/>
    <property type="match status" value="1"/>
</dbReference>
<keyword evidence="16" id="KW-1185">Reference proteome</keyword>
<evidence type="ECO:0000256" key="3">
    <source>
        <dbReference type="ARBA" id="ARBA00007301"/>
    </source>
</evidence>
<dbReference type="EC" id="1.4.3.5" evidence="9"/>
<dbReference type="EMBL" id="CP010777">
    <property type="protein sequence ID" value="AKQ45522.1"/>
    <property type="molecule type" value="Genomic_DNA"/>
</dbReference>
<feature type="binding site" evidence="9 10">
    <location>
        <position position="134"/>
    </location>
    <ligand>
        <name>substrate</name>
    </ligand>
</feature>
<dbReference type="RefSeq" id="WP_048920401.1">
    <property type="nucleotide sequence ID" value="NZ_CP010777.1"/>
</dbReference>
<dbReference type="NCBIfam" id="TIGR00558">
    <property type="entry name" value="pdxH"/>
    <property type="match status" value="1"/>
</dbReference>
<evidence type="ECO:0000256" key="7">
    <source>
        <dbReference type="ARBA" id="ARBA00023002"/>
    </source>
</evidence>
<evidence type="ECO:0000256" key="11">
    <source>
        <dbReference type="PIRSR" id="PIRSR000190-2"/>
    </source>
</evidence>
<keyword evidence="5 9" id="KW-0285">Flavoprotein</keyword>
<dbReference type="KEGG" id="ruf:TH63_07470"/>
<dbReference type="InterPro" id="IPR019740">
    <property type="entry name" value="Pyridox_Oxase_CS"/>
</dbReference>
<comment type="subunit">
    <text evidence="4 9">Homodimer.</text>
</comment>
<dbReference type="InterPro" id="IPR011576">
    <property type="entry name" value="Pyridox_Oxase_N"/>
</dbReference>
<comment type="catalytic activity">
    <reaction evidence="9">
        <text>pyridoxamine 5'-phosphate + O2 + H2O = pyridoxal 5'-phosphate + H2O2 + NH4(+)</text>
        <dbReference type="Rhea" id="RHEA:15817"/>
        <dbReference type="ChEBI" id="CHEBI:15377"/>
        <dbReference type="ChEBI" id="CHEBI:15379"/>
        <dbReference type="ChEBI" id="CHEBI:16240"/>
        <dbReference type="ChEBI" id="CHEBI:28938"/>
        <dbReference type="ChEBI" id="CHEBI:58451"/>
        <dbReference type="ChEBI" id="CHEBI:597326"/>
        <dbReference type="EC" id="1.4.3.5"/>
    </reaction>
</comment>
<comment type="pathway">
    <text evidence="1 9">Cofactor metabolism; pyridoxal 5'-phosphate salvage; pyridoxal 5'-phosphate from pyridoxamine 5'-phosphate: step 1/1.</text>
</comment>
<evidence type="ECO:0000256" key="2">
    <source>
        <dbReference type="ARBA" id="ARBA00005037"/>
    </source>
</evidence>
<feature type="binding site" evidence="9 11">
    <location>
        <begin position="143"/>
        <end position="144"/>
    </location>
    <ligand>
        <name>FMN</name>
        <dbReference type="ChEBI" id="CHEBI:58210"/>
    </ligand>
</feature>
<dbReference type="GO" id="GO:0008615">
    <property type="term" value="P:pyridoxine biosynthetic process"/>
    <property type="evidence" value="ECO:0007669"/>
    <property type="project" value="UniProtKB-UniRule"/>
</dbReference>
<evidence type="ECO:0000256" key="12">
    <source>
        <dbReference type="SAM" id="MobiDB-lite"/>
    </source>
</evidence>
<dbReference type="HAMAP" id="MF_01629">
    <property type="entry name" value="PdxH"/>
    <property type="match status" value="1"/>
</dbReference>
<feature type="binding site" evidence="9 11">
    <location>
        <position position="199"/>
    </location>
    <ligand>
        <name>FMN</name>
        <dbReference type="ChEBI" id="CHEBI:58210"/>
    </ligand>
</feature>
<dbReference type="Pfam" id="PF01243">
    <property type="entry name" value="PNPOx_N"/>
    <property type="match status" value="1"/>
</dbReference>
<dbReference type="Proteomes" id="UP000036458">
    <property type="component" value="Chromosome"/>
</dbReference>
<dbReference type="SUPFAM" id="SSF50475">
    <property type="entry name" value="FMN-binding split barrel"/>
    <property type="match status" value="1"/>
</dbReference>
<feature type="binding site" evidence="9 10">
    <location>
        <position position="126"/>
    </location>
    <ligand>
        <name>substrate</name>
    </ligand>
</feature>
<comment type="cofactor">
    <cofactor evidence="9 11">
        <name>FMN</name>
        <dbReference type="ChEBI" id="CHEBI:58210"/>
    </cofactor>
    <text evidence="9 11">Binds 1 FMN per subunit.</text>
</comment>